<dbReference type="InterPro" id="IPR002586">
    <property type="entry name" value="CobQ/CobB/MinD/ParA_Nub-bd_dom"/>
</dbReference>
<dbReference type="GO" id="GO:0004713">
    <property type="term" value="F:protein tyrosine kinase activity"/>
    <property type="evidence" value="ECO:0007669"/>
    <property type="project" value="TreeGrafter"/>
</dbReference>
<sequence>MERLQDAMNRARQKRSGKLREPAVKRQPRNQEISGRALPRAVSDRWAALPELAVDPKVMEANRIVTYFGRQESSPFDMMRTKIVQQARANNWRRIAVTSPTPGCGKSTLVANLAFSLARQTDIRTIVIETDMRRPMLSKLIGSTEKHVFARVLTGQDAIADHLVSYGGNVAFGTNDIPSGNSSELLQSGAAQDALRRIEKDYEPDLIIFDTSPLMVSDDTIGFLEHVDATVLVAAAETTSVEQVDVAEAEIAEVTQVLGVVLNKCRYSSGGYGYDYGYY</sequence>
<protein>
    <submittedName>
        <fullName evidence="5">CpsD/CapB family tyrosine-protein kinase</fullName>
    </submittedName>
</protein>
<accession>A0A5B8IW78</accession>
<dbReference type="Gene3D" id="3.40.50.300">
    <property type="entry name" value="P-loop containing nucleotide triphosphate hydrolases"/>
    <property type="match status" value="1"/>
</dbReference>
<organism evidence="5 6">
    <name type="scientific">Qingshengfaniella alkalisoli</name>
    <dbReference type="NCBI Taxonomy" id="2599296"/>
    <lineage>
        <taxon>Bacteria</taxon>
        <taxon>Pseudomonadati</taxon>
        <taxon>Pseudomonadota</taxon>
        <taxon>Alphaproteobacteria</taxon>
        <taxon>Rhodobacterales</taxon>
        <taxon>Paracoccaceae</taxon>
        <taxon>Qingshengfaniella</taxon>
    </lineage>
</organism>
<evidence type="ECO:0000256" key="2">
    <source>
        <dbReference type="ARBA" id="ARBA00022840"/>
    </source>
</evidence>
<feature type="region of interest" description="Disordered" evidence="3">
    <location>
        <begin position="1"/>
        <end position="36"/>
    </location>
</feature>
<keyword evidence="5" id="KW-0808">Transferase</keyword>
<dbReference type="GO" id="GO:0005886">
    <property type="term" value="C:plasma membrane"/>
    <property type="evidence" value="ECO:0007669"/>
    <property type="project" value="TreeGrafter"/>
</dbReference>
<dbReference type="InterPro" id="IPR027417">
    <property type="entry name" value="P-loop_NTPase"/>
</dbReference>
<keyword evidence="5" id="KW-0418">Kinase</keyword>
<reference evidence="5 6" key="1">
    <citation type="submission" date="2019-07" db="EMBL/GenBank/DDBJ databases">
        <title>Litoreibacter alkalisoli sp. nov., isolated from saline-alkaline soil.</title>
        <authorList>
            <person name="Wang S."/>
            <person name="Xu L."/>
            <person name="Xing Y.-T."/>
            <person name="Sun J.-Q."/>
        </authorList>
    </citation>
    <scope>NUCLEOTIDE SEQUENCE [LARGE SCALE GENOMIC DNA]</scope>
    <source>
        <strain evidence="5 6">LN3S51</strain>
    </source>
</reference>
<keyword evidence="1" id="KW-0547">Nucleotide-binding</keyword>
<dbReference type="SMART" id="SM00382">
    <property type="entry name" value="AAA"/>
    <property type="match status" value="1"/>
</dbReference>
<keyword evidence="2" id="KW-0067">ATP-binding</keyword>
<evidence type="ECO:0000259" key="4">
    <source>
        <dbReference type="SMART" id="SM00382"/>
    </source>
</evidence>
<dbReference type="RefSeq" id="WP_146365140.1">
    <property type="nucleotide sequence ID" value="NZ_CP042261.1"/>
</dbReference>
<proteinExistence type="predicted"/>
<feature type="domain" description="AAA+ ATPase" evidence="4">
    <location>
        <begin position="91"/>
        <end position="262"/>
    </location>
</feature>
<dbReference type="PANTHER" id="PTHR32309:SF13">
    <property type="entry name" value="FERRIC ENTEROBACTIN TRANSPORT PROTEIN FEPE"/>
    <property type="match status" value="1"/>
</dbReference>
<evidence type="ECO:0000313" key="6">
    <source>
        <dbReference type="Proteomes" id="UP000318483"/>
    </source>
</evidence>
<dbReference type="InterPro" id="IPR003593">
    <property type="entry name" value="AAA+_ATPase"/>
</dbReference>
<dbReference type="EMBL" id="CP042261">
    <property type="protein sequence ID" value="QDY69763.1"/>
    <property type="molecule type" value="Genomic_DNA"/>
</dbReference>
<evidence type="ECO:0000256" key="3">
    <source>
        <dbReference type="SAM" id="MobiDB-lite"/>
    </source>
</evidence>
<dbReference type="KEGG" id="lit:FPZ52_09110"/>
<dbReference type="CDD" id="cd05387">
    <property type="entry name" value="BY-kinase"/>
    <property type="match status" value="1"/>
</dbReference>
<evidence type="ECO:0000256" key="1">
    <source>
        <dbReference type="ARBA" id="ARBA00022741"/>
    </source>
</evidence>
<dbReference type="InterPro" id="IPR050445">
    <property type="entry name" value="Bact_polysacc_biosynth/exp"/>
</dbReference>
<evidence type="ECO:0000313" key="5">
    <source>
        <dbReference type="EMBL" id="QDY69763.1"/>
    </source>
</evidence>
<dbReference type="Pfam" id="PF01656">
    <property type="entry name" value="CbiA"/>
    <property type="match status" value="1"/>
</dbReference>
<gene>
    <name evidence="5" type="ORF">FPZ52_09110</name>
</gene>
<dbReference type="OrthoDB" id="9775724at2"/>
<dbReference type="InterPro" id="IPR005702">
    <property type="entry name" value="Wzc-like_C"/>
</dbReference>
<keyword evidence="6" id="KW-1185">Reference proteome</keyword>
<dbReference type="AlphaFoldDB" id="A0A5B8IW78"/>
<dbReference type="SUPFAM" id="SSF52540">
    <property type="entry name" value="P-loop containing nucleoside triphosphate hydrolases"/>
    <property type="match status" value="1"/>
</dbReference>
<dbReference type="PANTHER" id="PTHR32309">
    <property type="entry name" value="TYROSINE-PROTEIN KINASE"/>
    <property type="match status" value="1"/>
</dbReference>
<dbReference type="Proteomes" id="UP000318483">
    <property type="component" value="Chromosome"/>
</dbReference>
<name>A0A5B8IW78_9RHOB</name>